<gene>
    <name evidence="2" type="ORF">AAEO57_16245</name>
</gene>
<keyword evidence="3" id="KW-1185">Reference proteome</keyword>
<dbReference type="SUPFAM" id="SSF46626">
    <property type="entry name" value="Cytochrome c"/>
    <property type="match status" value="1"/>
</dbReference>
<sequence length="105" mass="11497">MKSKILALTAVTLLLVSCGTKKAPAAPAEPAAPAVTEAAKPTELTPELAEGKNLYENSCARCHKLYEPKKFTQEEWKPILISMQKKAKLDDVKMASITNYIHSQL</sequence>
<feature type="signal peptide" evidence="1">
    <location>
        <begin position="1"/>
        <end position="25"/>
    </location>
</feature>
<evidence type="ECO:0000313" key="2">
    <source>
        <dbReference type="EMBL" id="MEL1255342.1"/>
    </source>
</evidence>
<evidence type="ECO:0000313" key="3">
    <source>
        <dbReference type="Proteomes" id="UP001485226"/>
    </source>
</evidence>
<dbReference type="EMBL" id="JBBYHS010000017">
    <property type="protein sequence ID" value="MEL1255342.1"/>
    <property type="molecule type" value="Genomic_DNA"/>
</dbReference>
<reference evidence="2 3" key="1">
    <citation type="submission" date="2024-04" db="EMBL/GenBank/DDBJ databases">
        <title>Flavobacterium sp. DGU38 16S ribosomal RNA gene Genome sequencing and assembly.</title>
        <authorList>
            <person name="Park S."/>
        </authorList>
    </citation>
    <scope>NUCLEOTIDE SEQUENCE [LARGE SCALE GENOMIC DNA]</scope>
    <source>
        <strain evidence="2 3">DGU38</strain>
    </source>
</reference>
<dbReference type="Pfam" id="PF09626">
    <property type="entry name" value="DHC"/>
    <property type="match status" value="1"/>
</dbReference>
<name>A0ABU9IT98_9FLAO</name>
<organism evidence="2 3">
    <name type="scientific">Flavobacterium calami</name>
    <dbReference type="NCBI Taxonomy" id="3139144"/>
    <lineage>
        <taxon>Bacteria</taxon>
        <taxon>Pseudomonadati</taxon>
        <taxon>Bacteroidota</taxon>
        <taxon>Flavobacteriia</taxon>
        <taxon>Flavobacteriales</taxon>
        <taxon>Flavobacteriaceae</taxon>
        <taxon>Flavobacterium</taxon>
    </lineage>
</organism>
<evidence type="ECO:0000256" key="1">
    <source>
        <dbReference type="SAM" id="SignalP"/>
    </source>
</evidence>
<keyword evidence="1" id="KW-0732">Signal</keyword>
<dbReference type="RefSeq" id="WP_341694083.1">
    <property type="nucleotide sequence ID" value="NZ_JBBYHS010000017.1"/>
</dbReference>
<protein>
    <submittedName>
        <fullName evidence="2">Cytochrome c</fullName>
    </submittedName>
</protein>
<dbReference type="Proteomes" id="UP001485226">
    <property type="component" value="Unassembled WGS sequence"/>
</dbReference>
<accession>A0ABU9IT98</accession>
<dbReference type="InterPro" id="IPR036909">
    <property type="entry name" value="Cyt_c-like_dom_sf"/>
</dbReference>
<dbReference type="PROSITE" id="PS51257">
    <property type="entry name" value="PROKAR_LIPOPROTEIN"/>
    <property type="match status" value="1"/>
</dbReference>
<proteinExistence type="predicted"/>
<dbReference type="InterPro" id="IPR018588">
    <property type="entry name" value="Dihaem_cytochrome-c"/>
</dbReference>
<comment type="caution">
    <text evidence="2">The sequence shown here is derived from an EMBL/GenBank/DDBJ whole genome shotgun (WGS) entry which is preliminary data.</text>
</comment>
<dbReference type="Gene3D" id="1.10.760.10">
    <property type="entry name" value="Cytochrome c-like domain"/>
    <property type="match status" value="1"/>
</dbReference>
<feature type="chain" id="PRO_5047299988" evidence="1">
    <location>
        <begin position="26"/>
        <end position="105"/>
    </location>
</feature>